<reference evidence="1" key="1">
    <citation type="journal article" date="2019" name="Sci. Rep.">
        <title>Draft genome of Tanacetum cinerariifolium, the natural source of mosquito coil.</title>
        <authorList>
            <person name="Yamashiro T."/>
            <person name="Shiraishi A."/>
            <person name="Satake H."/>
            <person name="Nakayama K."/>
        </authorList>
    </citation>
    <scope>NUCLEOTIDE SEQUENCE</scope>
</reference>
<dbReference type="GO" id="GO:0003964">
    <property type="term" value="F:RNA-directed DNA polymerase activity"/>
    <property type="evidence" value="ECO:0007669"/>
    <property type="project" value="UniProtKB-KW"/>
</dbReference>
<keyword evidence="1" id="KW-0695">RNA-directed DNA polymerase</keyword>
<dbReference type="EMBL" id="BKCJ011378460">
    <property type="protein sequence ID" value="GFD27620.1"/>
    <property type="molecule type" value="Genomic_DNA"/>
</dbReference>
<accession>A0A699UYL3</accession>
<evidence type="ECO:0000313" key="1">
    <source>
        <dbReference type="EMBL" id="GFD27620.1"/>
    </source>
</evidence>
<protein>
    <submittedName>
        <fullName evidence="1">Ribonuclease H-like domain, reverse transcriptase, RNA-dependent DNA polymerase</fullName>
    </submittedName>
</protein>
<name>A0A699UYL3_TANCI</name>
<organism evidence="1">
    <name type="scientific">Tanacetum cinerariifolium</name>
    <name type="common">Dalmatian daisy</name>
    <name type="synonym">Chrysanthemum cinerariifolium</name>
    <dbReference type="NCBI Taxonomy" id="118510"/>
    <lineage>
        <taxon>Eukaryota</taxon>
        <taxon>Viridiplantae</taxon>
        <taxon>Streptophyta</taxon>
        <taxon>Embryophyta</taxon>
        <taxon>Tracheophyta</taxon>
        <taxon>Spermatophyta</taxon>
        <taxon>Magnoliopsida</taxon>
        <taxon>eudicotyledons</taxon>
        <taxon>Gunneridae</taxon>
        <taxon>Pentapetalae</taxon>
        <taxon>asterids</taxon>
        <taxon>campanulids</taxon>
        <taxon>Asterales</taxon>
        <taxon>Asteraceae</taxon>
        <taxon>Asteroideae</taxon>
        <taxon>Anthemideae</taxon>
        <taxon>Anthemidinae</taxon>
        <taxon>Tanacetum</taxon>
    </lineage>
</organism>
<keyword evidence="1" id="KW-0548">Nucleotidyltransferase</keyword>
<dbReference type="AlphaFoldDB" id="A0A699UYL3"/>
<proteinExistence type="predicted"/>
<sequence length="127" mass="14065">MSTRTKLGLGFKEYIASDEVCDHSTPSVFDLSLYERFVKAGRMHEVPPPITGTFMPISYKSYLEETQATFGSKSNTSSINTSESNDFVSCDNSDKFLALETYDFASCVSSPKTNDSFSTVDVKILPK</sequence>
<comment type="caution">
    <text evidence="1">The sequence shown here is derived from an EMBL/GenBank/DDBJ whole genome shotgun (WGS) entry which is preliminary data.</text>
</comment>
<gene>
    <name evidence="1" type="ORF">Tci_899589</name>
</gene>
<keyword evidence="1" id="KW-0808">Transferase</keyword>
<feature type="non-terminal residue" evidence="1">
    <location>
        <position position="127"/>
    </location>
</feature>